<dbReference type="SUPFAM" id="SSF51120">
    <property type="entry name" value="beta-Roll"/>
    <property type="match status" value="2"/>
</dbReference>
<sequence>MTTYLSNSWQIGSGWENFVGDRYGVARDDVFQIGGNDSNVTTYGGIKNGWETFDGGAGDNAIYVAPKSGYYWTAVMIADNGLHNVQHIWFNQSYEGPRPVYFQGTVDFTSVVSMSAGVKIFGRNGNDHFIGGKLGEYVEGDAGNDTLDGNDGDDTLYGDTTDYNPWAYDRSAAGNDTLNGGAGNDKLYGQGGNDILNGGSGNNELWGGAGADTFQFTDAHDHSKIGDFVSGTDIIQIDSSLASNFSALTITNNDDNNAHITVGDVDITLIGIKAEDVKSTDFDFHAFV</sequence>
<protein>
    <submittedName>
        <fullName evidence="3">Uncharacterized protein</fullName>
    </submittedName>
</protein>
<dbReference type="PANTHER" id="PTHR38340">
    <property type="entry name" value="S-LAYER PROTEIN"/>
    <property type="match status" value="1"/>
</dbReference>
<comment type="subcellular location">
    <subcellularLocation>
        <location evidence="1">Secreted</location>
    </subcellularLocation>
</comment>
<reference evidence="3 4" key="1">
    <citation type="submission" date="2016-09" db="EMBL/GenBank/DDBJ databases">
        <title>Rhizobium sp. nov., a novel species isolated from the rice rhizosphere.</title>
        <authorList>
            <person name="Zhao J."/>
            <person name="Zhang X."/>
        </authorList>
    </citation>
    <scope>NUCLEOTIDE SEQUENCE [LARGE SCALE GENOMIC DNA]</scope>
    <source>
        <strain evidence="3 4">1.7048</strain>
    </source>
</reference>
<dbReference type="Proteomes" id="UP000186364">
    <property type="component" value="Unassembled WGS sequence"/>
</dbReference>
<dbReference type="GO" id="GO:0005509">
    <property type="term" value="F:calcium ion binding"/>
    <property type="evidence" value="ECO:0007669"/>
    <property type="project" value="InterPro"/>
</dbReference>
<dbReference type="EMBL" id="MKIP01000033">
    <property type="protein sequence ID" value="OLP61316.1"/>
    <property type="molecule type" value="Genomic_DNA"/>
</dbReference>
<dbReference type="GO" id="GO:0005576">
    <property type="term" value="C:extracellular region"/>
    <property type="evidence" value="ECO:0007669"/>
    <property type="project" value="UniProtKB-SubCell"/>
</dbReference>
<evidence type="ECO:0000256" key="1">
    <source>
        <dbReference type="ARBA" id="ARBA00004613"/>
    </source>
</evidence>
<evidence type="ECO:0000313" key="4">
    <source>
        <dbReference type="Proteomes" id="UP000186364"/>
    </source>
</evidence>
<dbReference type="InterPro" id="IPR050557">
    <property type="entry name" value="RTX_toxin/Mannuronan_C5-epim"/>
</dbReference>
<gene>
    <name evidence="3" type="ORF">BJF93_21310</name>
</gene>
<dbReference type="PRINTS" id="PR00313">
    <property type="entry name" value="CABNDNGRPT"/>
</dbReference>
<dbReference type="PANTHER" id="PTHR38340:SF1">
    <property type="entry name" value="S-LAYER PROTEIN"/>
    <property type="match status" value="1"/>
</dbReference>
<keyword evidence="4" id="KW-1185">Reference proteome</keyword>
<dbReference type="AlphaFoldDB" id="A0A1Q9B014"/>
<proteinExistence type="predicted"/>
<dbReference type="InterPro" id="IPR001343">
    <property type="entry name" value="Hemolysn_Ca-bd"/>
</dbReference>
<dbReference type="InterPro" id="IPR011049">
    <property type="entry name" value="Serralysin-like_metalloprot_C"/>
</dbReference>
<organism evidence="3 4">
    <name type="scientific">Xaviernesmea oryzae</name>
    <dbReference type="NCBI Taxonomy" id="464029"/>
    <lineage>
        <taxon>Bacteria</taxon>
        <taxon>Pseudomonadati</taxon>
        <taxon>Pseudomonadota</taxon>
        <taxon>Alphaproteobacteria</taxon>
        <taxon>Hyphomicrobiales</taxon>
        <taxon>Rhizobiaceae</taxon>
        <taxon>Rhizobium/Agrobacterium group</taxon>
        <taxon>Xaviernesmea</taxon>
    </lineage>
</organism>
<evidence type="ECO:0000313" key="3">
    <source>
        <dbReference type="EMBL" id="OLP61316.1"/>
    </source>
</evidence>
<keyword evidence="2" id="KW-0964">Secreted</keyword>
<dbReference type="RefSeq" id="WP_075626708.1">
    <property type="nucleotide sequence ID" value="NZ_FOAM01000009.1"/>
</dbReference>
<comment type="caution">
    <text evidence="3">The sequence shown here is derived from an EMBL/GenBank/DDBJ whole genome shotgun (WGS) entry which is preliminary data.</text>
</comment>
<dbReference type="Gene3D" id="2.150.10.10">
    <property type="entry name" value="Serralysin-like metalloprotease, C-terminal"/>
    <property type="match status" value="2"/>
</dbReference>
<evidence type="ECO:0000256" key="2">
    <source>
        <dbReference type="ARBA" id="ARBA00022525"/>
    </source>
</evidence>
<name>A0A1Q9B014_9HYPH</name>
<dbReference type="Pfam" id="PF00353">
    <property type="entry name" value="HemolysinCabind"/>
    <property type="match status" value="3"/>
</dbReference>
<accession>A0A1Q9B014</accession>